<dbReference type="Proteomes" id="UP000036923">
    <property type="component" value="Unassembled WGS sequence"/>
</dbReference>
<feature type="signal peptide" evidence="4">
    <location>
        <begin position="1"/>
        <end position="22"/>
    </location>
</feature>
<dbReference type="SUPFAM" id="SSF63446">
    <property type="entry name" value="Type I dockerin domain"/>
    <property type="match status" value="1"/>
</dbReference>
<dbReference type="EMBL" id="LGTC01000001">
    <property type="protein sequence ID" value="KNY26131.1"/>
    <property type="molecule type" value="Genomic_DNA"/>
</dbReference>
<dbReference type="GO" id="GO:0030246">
    <property type="term" value="F:carbohydrate binding"/>
    <property type="evidence" value="ECO:0007669"/>
    <property type="project" value="InterPro"/>
</dbReference>
<dbReference type="InterPro" id="IPR002102">
    <property type="entry name" value="Cohesin_dom"/>
</dbReference>
<dbReference type="InterPro" id="IPR008965">
    <property type="entry name" value="CBM2/CBM3_carb-bd_dom_sf"/>
</dbReference>
<dbReference type="InterPro" id="IPR016134">
    <property type="entry name" value="Dockerin_dom"/>
</dbReference>
<gene>
    <name evidence="6" type="ORF">Bccel_1393</name>
</gene>
<evidence type="ECO:0000256" key="4">
    <source>
        <dbReference type="SAM" id="SignalP"/>
    </source>
</evidence>
<dbReference type="SUPFAM" id="SSF49384">
    <property type="entry name" value="Carbohydrate-binding domain"/>
    <property type="match status" value="10"/>
</dbReference>
<evidence type="ECO:0000313" key="7">
    <source>
        <dbReference type="Proteomes" id="UP000036923"/>
    </source>
</evidence>
<dbReference type="PROSITE" id="PS51766">
    <property type="entry name" value="DOCKERIN"/>
    <property type="match status" value="1"/>
</dbReference>
<evidence type="ECO:0000256" key="2">
    <source>
        <dbReference type="ARBA" id="ARBA00022525"/>
    </source>
</evidence>
<dbReference type="CDD" id="cd08547">
    <property type="entry name" value="Type_II_cohesin"/>
    <property type="match status" value="10"/>
</dbReference>
<dbReference type="Pfam" id="PF00963">
    <property type="entry name" value="Cohesin"/>
    <property type="match status" value="10"/>
</dbReference>
<dbReference type="PROSITE" id="PS00448">
    <property type="entry name" value="CLOS_CELLULOSOME_RPT"/>
    <property type="match status" value="1"/>
</dbReference>
<comment type="caution">
    <text evidence="6">The sequence shown here is derived from an EMBL/GenBank/DDBJ whole genome shotgun (WGS) entry which is preliminary data.</text>
</comment>
<dbReference type="CDD" id="cd14256">
    <property type="entry name" value="Dockerin_I"/>
    <property type="match status" value="1"/>
</dbReference>
<dbReference type="eggNOG" id="ENOG502ZBGB">
    <property type="taxonomic scope" value="Bacteria"/>
</dbReference>
<dbReference type="GO" id="GO:0000272">
    <property type="term" value="P:polysaccharide catabolic process"/>
    <property type="evidence" value="ECO:0007669"/>
    <property type="project" value="InterPro"/>
</dbReference>
<feature type="domain" description="Dockerin" evidence="5">
    <location>
        <begin position="1808"/>
        <end position="1879"/>
    </location>
</feature>
<dbReference type="OrthoDB" id="2079546at2"/>
<proteinExistence type="predicted"/>
<keyword evidence="3" id="KW-0677">Repeat</keyword>
<dbReference type="GO" id="GO:0004553">
    <property type="term" value="F:hydrolase activity, hydrolyzing O-glycosyl compounds"/>
    <property type="evidence" value="ECO:0007669"/>
    <property type="project" value="InterPro"/>
</dbReference>
<evidence type="ECO:0000313" key="6">
    <source>
        <dbReference type="EMBL" id="KNY26131.1"/>
    </source>
</evidence>
<protein>
    <submittedName>
        <fullName evidence="6">Cellulosome anchoring protein cohesin region</fullName>
    </submittedName>
</protein>
<dbReference type="Gene3D" id="2.60.40.680">
    <property type="match status" value="10"/>
</dbReference>
<dbReference type="InterPro" id="IPR018247">
    <property type="entry name" value="EF_Hand_1_Ca_BS"/>
</dbReference>
<dbReference type="InterPro" id="IPR036439">
    <property type="entry name" value="Dockerin_dom_sf"/>
</dbReference>
<evidence type="ECO:0000259" key="5">
    <source>
        <dbReference type="PROSITE" id="PS51766"/>
    </source>
</evidence>
<accession>A0A0L6JJS3</accession>
<dbReference type="RefSeq" id="WP_036943826.1">
    <property type="nucleotide sequence ID" value="NZ_JQKC01000023.1"/>
</dbReference>
<organism evidence="6 7">
    <name type="scientific">Pseudobacteroides cellulosolvens ATCC 35603 = DSM 2933</name>
    <dbReference type="NCBI Taxonomy" id="398512"/>
    <lineage>
        <taxon>Bacteria</taxon>
        <taxon>Bacillati</taxon>
        <taxon>Bacillota</taxon>
        <taxon>Clostridia</taxon>
        <taxon>Eubacteriales</taxon>
        <taxon>Oscillospiraceae</taxon>
        <taxon>Pseudobacteroides</taxon>
    </lineage>
</organism>
<evidence type="ECO:0000256" key="3">
    <source>
        <dbReference type="ARBA" id="ARBA00022737"/>
    </source>
</evidence>
<dbReference type="PROSITE" id="PS00018">
    <property type="entry name" value="EF_HAND_1"/>
    <property type="match status" value="2"/>
</dbReference>
<keyword evidence="4" id="KW-0732">Signal</keyword>
<comment type="subcellular location">
    <subcellularLocation>
        <location evidence="1">Secreted</location>
    </subcellularLocation>
</comment>
<reference evidence="7" key="1">
    <citation type="submission" date="2015-07" db="EMBL/GenBank/DDBJ databases">
        <title>Near-Complete Genome Sequence of the Cellulolytic Bacterium Bacteroides (Pseudobacteroides) cellulosolvens ATCC 35603.</title>
        <authorList>
            <person name="Dassa B."/>
            <person name="Utturkar S.M."/>
            <person name="Klingeman D.M."/>
            <person name="Hurt R.A."/>
            <person name="Keller M."/>
            <person name="Xu J."/>
            <person name="Reddy Y.H.K."/>
            <person name="Borovok I."/>
            <person name="Grinberg I.R."/>
            <person name="Lamed R."/>
            <person name="Zhivin O."/>
            <person name="Bayer E.A."/>
            <person name="Brown S.D."/>
        </authorList>
    </citation>
    <scope>NUCLEOTIDE SEQUENCE [LARGE SCALE GENOMIC DNA]</scope>
    <source>
        <strain evidence="7">DSM 2933</strain>
    </source>
</reference>
<dbReference type="PATRIC" id="fig|398512.5.peg.1449"/>
<dbReference type="Pfam" id="PF00404">
    <property type="entry name" value="Dockerin_1"/>
    <property type="match status" value="1"/>
</dbReference>
<dbReference type="GO" id="GO:0005576">
    <property type="term" value="C:extracellular region"/>
    <property type="evidence" value="ECO:0007669"/>
    <property type="project" value="UniProtKB-SubCell"/>
</dbReference>
<feature type="chain" id="PRO_5039382902" evidence="4">
    <location>
        <begin position="23"/>
        <end position="1882"/>
    </location>
</feature>
<dbReference type="InterPro" id="IPR002105">
    <property type="entry name" value="Dockerin_1_rpt"/>
</dbReference>
<sequence length="1882" mass="204932">MRVKRIMAVLLTTLMLFGSVFTNVSIASQSSTDPNDIISTLAPPVLFSAAPTPATRIPTITPDTKPDSKGEVYLTVDKTFAAVGDVITATLNIRYFEAVAGYQANIKFDPTVLVPIYADGTPYDRKSFPEYGTLLQKRYNAIDLAANDLTKGILSFGREYMSMDIYRNSGVAENTGSIAVIKFKVLKNTPTQIKFEDSPILTNAVNGTMMFDWYGKQLSNYIVTQAPEINSTIVTPTPPNKAEVYMTVDKTNAAVEDIITATLNVKGFIGIVGYQACVKYDPAVLMPVDENGVPYDNTTLPGYGTIFKKGSKLSELASNDLVKGLLNFGRCYFPMNTLVASDYGSTGSIAVIRFKVLKNASTAITLVNVPSLTNPIDGTMIFDWDGAQLSNYKVSQAPSINSSNPLCKGELYVSVDKTTATVGDIITATLNVKGFDSIAGYQVCMKYDRSVLVPVYEDGVRYEKDSVPEYGTLMQKKFSPVDSAFNDFENGCLNFSRVYMNIEKYRNSGVPDQEGSLAVVRFKVIRAASTKISLVDSPALTNAVDGTMVFDWNAAQLSNYKVTQAPEISSTVVTPTPPYKAEVYMTVDKTTADAGDIIKATLNIKGFSDGISGYQANIKYDPTVLMPIYSDGSLYDEKAPAEYGTLLQYRFGPIDVASNDLVNGTLTFGRGYMNMPEYRNSGIIESEGSLAVIRFKVLKAAPVSITMENGPACLDAISGTMIFGRNNLRNNDYTVTQAPAINSHLIKPTPTPDVGMKDAGVYLLLDKTNVSVGDIIKATIYADGFEIIAGYQATVKYDPSVLQPVYPDGSSYDGYSVPEYGTLLQKRFSPVDMALNNVSKGILTFGRSYMDMASYRKSGVPENKGSLAVIQFKVLKSAYTNIALENALGFPNTESGTMMFDWNSTQLKGYKVINQPIIAIQTPSIPTPTITVKPTPTMGSGEVYVTLDKTNQSVGDVITASINLKGFKTIAGFEANIKYDPSALMPVYGDGTPYDSASMPESGTLFNNKKYMPSDAADNDLSKGTLTFGKSYMDISTYRKSGNAENDGTVAIVRFKVLKSSPTAIKLEDAAAMTNSISGTMVFDWDAKQLSGYKVTQAPLINNYFTPTTPKTTPTPTAKLSKGEVYMTLDKNNAAVGDIITATVGVKDIACLAAYQVNIKYNPSAFQPVYEDGTPYDNKSVPEYGTLLQKRFSPTDIVNNDLKNGILNFGRAYMSMSQYKNSGTAETTGSLAVIRFKVLKADKPVIVFEDSSTMSNQVTGTMVFDWDGNQLTGYKVSQPQSINIGTATPTPTPTYIPKKGTIYLTLDKSNAVVGDIVKATVNVKDFDCIAAYQANIKYDPTMLQPVYFDGTVYDETSVPEYGNLLQKRYSPIDMAVNDLNKGILNFGRSYMALSLYKNSGVPEREGKLAIVGFKVLKAGKTNILLDNTSFMQNAISGTMVFDWDGYQLSGYKVLQAPALNILGPVVTPTPKACKGSISLQLDRSYAAVGDIIKATIDVKDFDCVAGYQASVKYDPTVLQPVYSDGTPYDNSSVPEYGNLLQKSYSPTDMGANDLKKGILSFGRTYMNLDAYKKSGVPEQNGTLAVICFKVLKASPANVIFYKSPSMPNAVEGTMIFDWDGYQILGYRVIQSMAVIPDGSVKMTFDKEKVKVGDMVKATVSIDGINKLTGFQFNIKYDKNYLQPWDTQSDSPYKTATIPDLSTILTNEKYIPLSIAANDIASGILNFGKTYLDISSYKGDETSNQSVVITFKVINKIPEGGAKLAWFEHSDTMGNDVNGTLVFAADSKPLTSDNYKVISPASIYPEAEQSFVIGDVDCSGSVNSDDYAYIRQYLLGMIENFPCVVNGLKAADVDGDGNIDSDDYAYMRRWLVGMIDKFPAEEK</sequence>
<evidence type="ECO:0000256" key="1">
    <source>
        <dbReference type="ARBA" id="ARBA00004613"/>
    </source>
</evidence>
<keyword evidence="2" id="KW-0964">Secreted</keyword>
<dbReference type="Gene3D" id="1.10.1330.10">
    <property type="entry name" value="Dockerin domain"/>
    <property type="match status" value="1"/>
</dbReference>
<name>A0A0L6JJS3_9FIRM</name>
<keyword evidence="7" id="KW-1185">Reference proteome</keyword>